<proteinExistence type="predicted"/>
<evidence type="ECO:0000313" key="1">
    <source>
        <dbReference type="EMBL" id="KKM16273.1"/>
    </source>
</evidence>
<dbReference type="AlphaFoldDB" id="A0A0F9K2D3"/>
<dbReference type="EMBL" id="LAZR01014710">
    <property type="protein sequence ID" value="KKM16273.1"/>
    <property type="molecule type" value="Genomic_DNA"/>
</dbReference>
<reference evidence="1" key="1">
    <citation type="journal article" date="2015" name="Nature">
        <title>Complex archaea that bridge the gap between prokaryotes and eukaryotes.</title>
        <authorList>
            <person name="Spang A."/>
            <person name="Saw J.H."/>
            <person name="Jorgensen S.L."/>
            <person name="Zaremba-Niedzwiedzka K."/>
            <person name="Martijn J."/>
            <person name="Lind A.E."/>
            <person name="van Eijk R."/>
            <person name="Schleper C."/>
            <person name="Guy L."/>
            <person name="Ettema T.J."/>
        </authorList>
    </citation>
    <scope>NUCLEOTIDE SEQUENCE</scope>
</reference>
<name>A0A0F9K2D3_9ZZZZ</name>
<gene>
    <name evidence="1" type="ORF">LCGC14_1687540</name>
</gene>
<organism evidence="1">
    <name type="scientific">marine sediment metagenome</name>
    <dbReference type="NCBI Taxonomy" id="412755"/>
    <lineage>
        <taxon>unclassified sequences</taxon>
        <taxon>metagenomes</taxon>
        <taxon>ecological metagenomes</taxon>
    </lineage>
</organism>
<protein>
    <submittedName>
        <fullName evidence="1">Uncharacterized protein</fullName>
    </submittedName>
</protein>
<comment type="caution">
    <text evidence="1">The sequence shown here is derived from an EMBL/GenBank/DDBJ whole genome shotgun (WGS) entry which is preliminary data.</text>
</comment>
<accession>A0A0F9K2D3</accession>
<sequence>MVVGFSDHSNRKYLKILTNDLDRVDNLLINFLSSFSDGLDIYAKVKKNNPLKVVLEQHSFIFSGSRGREILLVRKNIY</sequence>